<dbReference type="InterPro" id="IPR010872">
    <property type="entry name" value="MDMPI_C-term_domain"/>
</dbReference>
<feature type="domain" description="MDMPI C-terminal" evidence="2">
    <location>
        <begin position="146"/>
        <end position="247"/>
    </location>
</feature>
<dbReference type="AlphaFoldDB" id="A0A0N0XX25"/>
<evidence type="ECO:0000313" key="4">
    <source>
        <dbReference type="EMBL" id="KPC64546.1"/>
    </source>
</evidence>
<dbReference type="InterPro" id="IPR034660">
    <property type="entry name" value="DinB/YfiT-like"/>
</dbReference>
<evidence type="ECO:0000313" key="5">
    <source>
        <dbReference type="Proteomes" id="UP000037982"/>
    </source>
</evidence>
<proteinExistence type="predicted"/>
<feature type="domain" description="Mycothiol-dependent maleylpyruvate isomerase metal-binding" evidence="3">
    <location>
        <begin position="17"/>
        <end position="132"/>
    </location>
</feature>
<keyword evidence="5" id="KW-1185">Reference proteome</keyword>
<dbReference type="NCBIfam" id="TIGR03083">
    <property type="entry name" value="maleylpyruvate isomerase family mycothiol-dependent enzyme"/>
    <property type="match status" value="1"/>
</dbReference>
<accession>A0A0N0XX25</accession>
<dbReference type="InterPro" id="IPR024344">
    <property type="entry name" value="MDMPI_metal-binding"/>
</dbReference>
<feature type="region of interest" description="Disordered" evidence="1">
    <location>
        <begin position="193"/>
        <end position="215"/>
    </location>
</feature>
<dbReference type="Proteomes" id="UP000037982">
    <property type="component" value="Unassembled WGS sequence"/>
</dbReference>
<dbReference type="GO" id="GO:0005886">
    <property type="term" value="C:plasma membrane"/>
    <property type="evidence" value="ECO:0007669"/>
    <property type="project" value="TreeGrafter"/>
</dbReference>
<dbReference type="Pfam" id="PF07398">
    <property type="entry name" value="MDMPI_C"/>
    <property type="match status" value="1"/>
</dbReference>
<evidence type="ECO:0008006" key="6">
    <source>
        <dbReference type="Google" id="ProtNLM"/>
    </source>
</evidence>
<protein>
    <recommendedName>
        <fullName evidence="6">Maleylpyruvate isomerase family mycothiol-dependent enzyme</fullName>
    </recommendedName>
</protein>
<dbReference type="GO" id="GO:0046872">
    <property type="term" value="F:metal ion binding"/>
    <property type="evidence" value="ECO:0007669"/>
    <property type="project" value="InterPro"/>
</dbReference>
<dbReference type="EMBL" id="LGKG01000090">
    <property type="protein sequence ID" value="KPC64546.1"/>
    <property type="molecule type" value="Genomic_DNA"/>
</dbReference>
<organism evidence="4 5">
    <name type="scientific">Streptomyces chattanoogensis</name>
    <dbReference type="NCBI Taxonomy" id="66876"/>
    <lineage>
        <taxon>Bacteria</taxon>
        <taxon>Bacillati</taxon>
        <taxon>Actinomycetota</taxon>
        <taxon>Actinomycetes</taxon>
        <taxon>Kitasatosporales</taxon>
        <taxon>Streptomycetaceae</taxon>
        <taxon>Streptomyces</taxon>
    </lineage>
</organism>
<evidence type="ECO:0000259" key="3">
    <source>
        <dbReference type="Pfam" id="PF11716"/>
    </source>
</evidence>
<dbReference type="PATRIC" id="fig|66876.3.peg.2567"/>
<dbReference type="Pfam" id="PF11716">
    <property type="entry name" value="MDMPI_N"/>
    <property type="match status" value="1"/>
</dbReference>
<evidence type="ECO:0000259" key="2">
    <source>
        <dbReference type="Pfam" id="PF07398"/>
    </source>
</evidence>
<reference evidence="5" key="1">
    <citation type="submission" date="2015-07" db="EMBL/GenBank/DDBJ databases">
        <authorList>
            <person name="Ju K.-S."/>
            <person name="Doroghazi J.R."/>
            <person name="Metcalf W.W."/>
        </authorList>
    </citation>
    <scope>NUCLEOTIDE SEQUENCE [LARGE SCALE GENOMIC DNA]</scope>
    <source>
        <strain evidence="5">NRRL ISP-5002</strain>
    </source>
</reference>
<dbReference type="PANTHER" id="PTHR40758:SF1">
    <property type="entry name" value="CONSERVED PROTEIN"/>
    <property type="match status" value="1"/>
</dbReference>
<name>A0A0N0XX25_9ACTN</name>
<sequence length="257" mass="28095">MEITEFVETLRLDGGLLADAAEQAGPDAPIPACPEWRIRDLVTHVGRVHRWATDIVTQPVDERPPGGPAPAPEMPDDELVPWLRDGHHRLVVALHTAPQDLKTWTFLPARSPLAFWARRQAHETSVHRADAQQAAGSALTPLPAAFAADGIDELLAIHAMDRSRVRTDTPRTIRLRATDTAGAEWTVRLSDAPPHTVRTAGPAPEAARQGPETPVDCTVEGPAEELYLTLWNRLPWDGLKVTGDEALSALWREHGGI</sequence>
<gene>
    <name evidence="4" type="ORF">ADL29_11760</name>
</gene>
<dbReference type="InterPro" id="IPR017517">
    <property type="entry name" value="Maleyloyr_isom"/>
</dbReference>
<dbReference type="SUPFAM" id="SSF109854">
    <property type="entry name" value="DinB/YfiT-like putative metalloenzymes"/>
    <property type="match status" value="1"/>
</dbReference>
<dbReference type="PANTHER" id="PTHR40758">
    <property type="entry name" value="CONSERVED PROTEIN"/>
    <property type="match status" value="1"/>
</dbReference>
<evidence type="ECO:0000256" key="1">
    <source>
        <dbReference type="SAM" id="MobiDB-lite"/>
    </source>
</evidence>
<comment type="caution">
    <text evidence="4">The sequence shown here is derived from an EMBL/GenBank/DDBJ whole genome shotgun (WGS) entry which is preliminary data.</text>
</comment>
<dbReference type="RefSeq" id="WP_053923617.1">
    <property type="nucleotide sequence ID" value="NZ_LGKG01000090.1"/>
</dbReference>